<protein>
    <recommendedName>
        <fullName evidence="4">DUF4350 domain-containing protein</fullName>
    </recommendedName>
</protein>
<organism evidence="2 3">
    <name type="scientific">Persicobacter diffluens</name>
    <dbReference type="NCBI Taxonomy" id="981"/>
    <lineage>
        <taxon>Bacteria</taxon>
        <taxon>Pseudomonadati</taxon>
        <taxon>Bacteroidota</taxon>
        <taxon>Cytophagia</taxon>
        <taxon>Cytophagales</taxon>
        <taxon>Persicobacteraceae</taxon>
        <taxon>Persicobacter</taxon>
    </lineage>
</organism>
<evidence type="ECO:0000256" key="1">
    <source>
        <dbReference type="SAM" id="Phobius"/>
    </source>
</evidence>
<feature type="transmembrane region" description="Helical" evidence="1">
    <location>
        <begin position="263"/>
        <end position="280"/>
    </location>
</feature>
<sequence length="392" mass="46220">MPKSFKIALLFLILGLGVYYYFASPKHDWSKHYLNYKKSPYGTYIWNRLLEEWYVGSRPVFFRKSIYEYDLPEGEANVFMLAPKIELEKHEYSKLLREAKDGKHFLISAQVMNNSFLDTLGLKSEFLPEILFKDFSDKVQGLTDSLNICLLEEEVKVSGADFVHAIKIKEESSIDWQVLGQVEENQRYFLLEGKVGDGRIIINMLPCLFSNYHLIHDRERKLINELANHFPQEHWYWSEYQLLGPATDKSPLQFVRASEALNVAWNILIATGLIFLFLGAQRRQRIRKPHAYKTNMSRDYATTLAKLFQYKNAERAIFEHRKNYLKDYIKTHYLLDSHDRNDLYFDALAEKSGHSEVFLRRLWYEIDLSRGDTSAPDFVSLNQTINEFYKKK</sequence>
<dbReference type="EMBL" id="BQKE01000001">
    <property type="protein sequence ID" value="GJM61886.1"/>
    <property type="molecule type" value="Genomic_DNA"/>
</dbReference>
<evidence type="ECO:0000313" key="3">
    <source>
        <dbReference type="Proteomes" id="UP001310022"/>
    </source>
</evidence>
<evidence type="ECO:0008006" key="4">
    <source>
        <dbReference type="Google" id="ProtNLM"/>
    </source>
</evidence>
<name>A0AAN5ALZ3_9BACT</name>
<evidence type="ECO:0000313" key="2">
    <source>
        <dbReference type="EMBL" id="GJM61886.1"/>
    </source>
</evidence>
<accession>A0AAN5ALZ3</accession>
<keyword evidence="1" id="KW-1133">Transmembrane helix</keyword>
<proteinExistence type="predicted"/>
<dbReference type="Proteomes" id="UP001310022">
    <property type="component" value="Unassembled WGS sequence"/>
</dbReference>
<dbReference type="AlphaFoldDB" id="A0AAN5ALZ3"/>
<keyword evidence="3" id="KW-1185">Reference proteome</keyword>
<feature type="transmembrane region" description="Helical" evidence="1">
    <location>
        <begin position="7"/>
        <end position="23"/>
    </location>
</feature>
<comment type="caution">
    <text evidence="2">The sequence shown here is derived from an EMBL/GenBank/DDBJ whole genome shotgun (WGS) entry which is preliminary data.</text>
</comment>
<keyword evidence="1" id="KW-0472">Membrane</keyword>
<keyword evidence="1" id="KW-0812">Transmembrane</keyword>
<reference evidence="2 3" key="1">
    <citation type="submission" date="2021-12" db="EMBL/GenBank/DDBJ databases">
        <title>Genome sequencing of bacteria with rrn-lacking chromosome and rrn-plasmid.</title>
        <authorList>
            <person name="Anda M."/>
            <person name="Iwasaki W."/>
        </authorList>
    </citation>
    <scope>NUCLEOTIDE SEQUENCE [LARGE SCALE GENOMIC DNA]</scope>
    <source>
        <strain evidence="2 3">NBRC 15940</strain>
    </source>
</reference>
<dbReference type="RefSeq" id="WP_338237327.1">
    <property type="nucleotide sequence ID" value="NZ_BQKE01000001.1"/>
</dbReference>
<gene>
    <name evidence="2" type="ORF">PEDI_24380</name>
</gene>